<evidence type="ECO:0000313" key="2">
    <source>
        <dbReference type="Proteomes" id="UP001288778"/>
    </source>
</evidence>
<evidence type="ECO:0008006" key="3">
    <source>
        <dbReference type="Google" id="ProtNLM"/>
    </source>
</evidence>
<dbReference type="RefSeq" id="WP_198621239.1">
    <property type="nucleotide sequence ID" value="NZ_JACOIF010000077.1"/>
</dbReference>
<organism evidence="1 2">
    <name type="scientific">Clostridium perfringens</name>
    <dbReference type="NCBI Taxonomy" id="1502"/>
    <lineage>
        <taxon>Bacteria</taxon>
        <taxon>Bacillati</taxon>
        <taxon>Bacillota</taxon>
        <taxon>Clostridia</taxon>
        <taxon>Eubacteriales</taxon>
        <taxon>Clostridiaceae</taxon>
        <taxon>Clostridium</taxon>
    </lineage>
</organism>
<protein>
    <recommendedName>
        <fullName evidence="3">DUF1492 domain-containing protein</fullName>
    </recommendedName>
</protein>
<comment type="caution">
    <text evidence="1">The sequence shown here is derived from an EMBL/GenBank/DDBJ whole genome shotgun (WGS) entry which is preliminary data.</text>
</comment>
<sequence length="124" mass="14884">MNKKELRKIEDKLKLHKYNKCKLSIIDIEIEDIQDEINTFGEDENLSKELIRLGKLKKELSREVNRIDSAINELPPLQKQLVELRYLDKNNWENVRLIMNMNYNYLCNVMKYDMLENISHCISI</sequence>
<dbReference type="Proteomes" id="UP001288778">
    <property type="component" value="Unassembled WGS sequence"/>
</dbReference>
<reference evidence="1" key="1">
    <citation type="submission" date="2019-11" db="EMBL/GenBank/DDBJ databases">
        <title>Characterization of Clostridium perfringens isolates from swine manure treated agricultural soils.</title>
        <authorList>
            <person name="Wushke S.T."/>
        </authorList>
    </citation>
    <scope>NUCLEOTIDE SEQUENCE</scope>
    <source>
        <strain evidence="1">X94</strain>
    </source>
</reference>
<dbReference type="EMBL" id="WNUI01000056">
    <property type="protein sequence ID" value="MDZ4910052.1"/>
    <property type="molecule type" value="Genomic_DNA"/>
</dbReference>
<proteinExistence type="predicted"/>
<gene>
    <name evidence="1" type="ORF">GNF68_13485</name>
</gene>
<dbReference type="AlphaFoldDB" id="A0AAW9HWS5"/>
<evidence type="ECO:0000313" key="1">
    <source>
        <dbReference type="EMBL" id="MDZ4910052.1"/>
    </source>
</evidence>
<accession>A0AAW9HWS5</accession>
<name>A0AAW9HWS5_CLOPF</name>